<evidence type="ECO:0000256" key="2">
    <source>
        <dbReference type="ARBA" id="ARBA00022490"/>
    </source>
</evidence>
<dbReference type="Proteomes" id="UP001209570">
    <property type="component" value="Unassembled WGS sequence"/>
</dbReference>
<evidence type="ECO:0000256" key="8">
    <source>
        <dbReference type="ARBA" id="ARBA00037822"/>
    </source>
</evidence>
<dbReference type="GO" id="GO:0060294">
    <property type="term" value="P:cilium movement involved in cell motility"/>
    <property type="evidence" value="ECO:0007669"/>
    <property type="project" value="InterPro"/>
</dbReference>
<keyword evidence="12" id="KW-1185">Reference proteome</keyword>
<accession>A0AAD5LVD4</accession>
<dbReference type="GO" id="GO:0035082">
    <property type="term" value="P:axoneme assembly"/>
    <property type="evidence" value="ECO:0007669"/>
    <property type="project" value="InterPro"/>
</dbReference>
<dbReference type="EMBL" id="JAKCXM010000407">
    <property type="protein sequence ID" value="KAJ0394492.1"/>
    <property type="molecule type" value="Genomic_DNA"/>
</dbReference>
<name>A0AAD5LVD4_PYTIN</name>
<dbReference type="GO" id="GO:0001534">
    <property type="term" value="C:radial spoke"/>
    <property type="evidence" value="ECO:0007669"/>
    <property type="project" value="InterPro"/>
</dbReference>
<evidence type="ECO:0000256" key="9">
    <source>
        <dbReference type="ARBA" id="ARBA00038319"/>
    </source>
</evidence>
<dbReference type="Pfam" id="PF04712">
    <property type="entry name" value="Radial_spoke"/>
    <property type="match status" value="1"/>
</dbReference>
<keyword evidence="3" id="KW-0970">Cilium biogenesis/degradation</keyword>
<comment type="caution">
    <text evidence="11">The sequence shown here is derived from an EMBL/GenBank/DDBJ whole genome shotgun (WGS) entry which is preliminary data.</text>
</comment>
<dbReference type="AlphaFoldDB" id="A0AAD5LVD4"/>
<evidence type="ECO:0000256" key="5">
    <source>
        <dbReference type="ARBA" id="ARBA00023069"/>
    </source>
</evidence>
<proteinExistence type="inferred from homology"/>
<evidence type="ECO:0000256" key="3">
    <source>
        <dbReference type="ARBA" id="ARBA00022794"/>
    </source>
</evidence>
<organism evidence="11 12">
    <name type="scientific">Pythium insidiosum</name>
    <name type="common">Pythiosis disease agent</name>
    <dbReference type="NCBI Taxonomy" id="114742"/>
    <lineage>
        <taxon>Eukaryota</taxon>
        <taxon>Sar</taxon>
        <taxon>Stramenopiles</taxon>
        <taxon>Oomycota</taxon>
        <taxon>Peronosporomycetes</taxon>
        <taxon>Pythiales</taxon>
        <taxon>Pythiaceae</taxon>
        <taxon>Pythium</taxon>
    </lineage>
</organism>
<comment type="similarity">
    <text evidence="9">Belongs to the flagellar radial spoke RSP9 family.</text>
</comment>
<evidence type="ECO:0000256" key="1">
    <source>
        <dbReference type="ARBA" id="ARBA00004611"/>
    </source>
</evidence>
<dbReference type="PANTHER" id="PTHR22069:SF0">
    <property type="entry name" value="RADIAL SPOKE HEAD PROTEIN 9 HOMOLOG"/>
    <property type="match status" value="1"/>
</dbReference>
<evidence type="ECO:0000256" key="6">
    <source>
        <dbReference type="ARBA" id="ARBA00023212"/>
    </source>
</evidence>
<evidence type="ECO:0000256" key="10">
    <source>
        <dbReference type="ARBA" id="ARBA00041080"/>
    </source>
</evidence>
<reference evidence="11" key="1">
    <citation type="submission" date="2021-12" db="EMBL/GenBank/DDBJ databases">
        <title>Prjna785345.</title>
        <authorList>
            <person name="Rujirawat T."/>
            <person name="Krajaejun T."/>
        </authorList>
    </citation>
    <scope>NUCLEOTIDE SEQUENCE</scope>
    <source>
        <strain evidence="11">Pi057C3</strain>
    </source>
</reference>
<protein>
    <recommendedName>
        <fullName evidence="10">Radial spoke head protein 9 homolog</fullName>
    </recommendedName>
</protein>
<gene>
    <name evidence="11" type="ORF">P43SY_009537</name>
</gene>
<dbReference type="InterPro" id="IPR006802">
    <property type="entry name" value="Radial_spoke"/>
</dbReference>
<keyword evidence="5" id="KW-0969">Cilium</keyword>
<evidence type="ECO:0000313" key="12">
    <source>
        <dbReference type="Proteomes" id="UP001209570"/>
    </source>
</evidence>
<comment type="subcellular location">
    <subcellularLocation>
        <location evidence="8">Cell projection</location>
        <location evidence="8">Kinocilium</location>
    </subcellularLocation>
    <subcellularLocation>
        <location evidence="1">Cytoplasm</location>
        <location evidence="1">Cytoskeleton</location>
        <location evidence="1">Flagellum axoneme</location>
    </subcellularLocation>
</comment>
<evidence type="ECO:0000256" key="4">
    <source>
        <dbReference type="ARBA" id="ARBA00022846"/>
    </source>
</evidence>
<sequence length="276" mass="30563">MELEHLDIVSRCIGQTLNAQERSSLEIGLLKRKATESLASIRFWGRVTGETSDYLIAVGTLLARDYPKKKFYFCTNSSPELQQFPELTKAKSEAAAKLTSRLKGDPSLILGNMAGDEAAAANNPEDGGGGDSVFTELDRLAYVVDQIDRTIAVVPLEAQVVSPMRQVVPNASFRGLKWEQALQLFNYFHFREPDLPERAKAVHQSEGLVRASDFLDPLIQDLDGSWSLAKDNTGSVVTLRNLFYPGAFAFHQPETPHHGCVYFGDGRKNPDLAFML</sequence>
<dbReference type="PANTHER" id="PTHR22069">
    <property type="entry name" value="MITOCHONDRIAL RIBOSOMAL PROTEIN S18"/>
    <property type="match status" value="1"/>
</dbReference>
<evidence type="ECO:0000313" key="11">
    <source>
        <dbReference type="EMBL" id="KAJ0394492.1"/>
    </source>
</evidence>
<keyword evidence="4" id="KW-0282">Flagellum</keyword>
<keyword evidence="6" id="KW-0206">Cytoskeleton</keyword>
<dbReference type="InterPro" id="IPR055316">
    <property type="entry name" value="RSP9"/>
</dbReference>
<keyword evidence="2" id="KW-0963">Cytoplasm</keyword>
<keyword evidence="7" id="KW-0966">Cell projection</keyword>
<evidence type="ECO:0000256" key="7">
    <source>
        <dbReference type="ARBA" id="ARBA00023273"/>
    </source>
</evidence>
<dbReference type="GO" id="GO:0044458">
    <property type="term" value="P:motile cilium assembly"/>
    <property type="evidence" value="ECO:0007669"/>
    <property type="project" value="TreeGrafter"/>
</dbReference>